<proteinExistence type="predicted"/>
<dbReference type="EMBL" id="KI913961">
    <property type="protein sequence ID" value="ETW02619.1"/>
    <property type="molecule type" value="Genomic_DNA"/>
</dbReference>
<dbReference type="RefSeq" id="XP_008869224.1">
    <property type="nucleotide sequence ID" value="XM_008871002.1"/>
</dbReference>
<accession>A0A024U8L3</accession>
<dbReference type="VEuPathDB" id="FungiDB:H310_06084"/>
<keyword evidence="1" id="KW-0175">Coiled coil</keyword>
<dbReference type="PANTHER" id="PTHR15276:SF0">
    <property type="entry name" value="COILED-COIL DOMAIN-CONTAINING PROTEIN 6"/>
    <property type="match status" value="1"/>
</dbReference>
<name>A0A024U8L3_9STRA</name>
<dbReference type="GeneID" id="20083134"/>
<dbReference type="Pfam" id="PF09755">
    <property type="entry name" value="DUF2046"/>
    <property type="match status" value="1"/>
</dbReference>
<dbReference type="OrthoDB" id="78858at2759"/>
<dbReference type="eggNOG" id="KOG2129">
    <property type="taxonomic scope" value="Eukaryota"/>
</dbReference>
<feature type="coiled-coil region" evidence="1">
    <location>
        <begin position="16"/>
        <end position="169"/>
    </location>
</feature>
<gene>
    <name evidence="2" type="ORF">H310_06084</name>
</gene>
<dbReference type="STRING" id="157072.A0A024U8L3"/>
<reference evidence="2" key="1">
    <citation type="submission" date="2013-12" db="EMBL/GenBank/DDBJ databases">
        <title>The Genome Sequence of Aphanomyces invadans NJM9701.</title>
        <authorList>
            <consortium name="The Broad Institute Genomics Platform"/>
            <person name="Russ C."/>
            <person name="Tyler B."/>
            <person name="van West P."/>
            <person name="Dieguez-Uribeondo J."/>
            <person name="Young S.K."/>
            <person name="Zeng Q."/>
            <person name="Gargeya S."/>
            <person name="Fitzgerald M."/>
            <person name="Abouelleil A."/>
            <person name="Alvarado L."/>
            <person name="Chapman S.B."/>
            <person name="Gainer-Dewar J."/>
            <person name="Goldberg J."/>
            <person name="Griggs A."/>
            <person name="Gujja S."/>
            <person name="Hansen M."/>
            <person name="Howarth C."/>
            <person name="Imamovic A."/>
            <person name="Ireland A."/>
            <person name="Larimer J."/>
            <person name="McCowan C."/>
            <person name="Murphy C."/>
            <person name="Pearson M."/>
            <person name="Poon T.W."/>
            <person name="Priest M."/>
            <person name="Roberts A."/>
            <person name="Saif S."/>
            <person name="Shea T."/>
            <person name="Sykes S."/>
            <person name="Wortman J."/>
            <person name="Nusbaum C."/>
            <person name="Birren B."/>
        </authorList>
    </citation>
    <scope>NUCLEOTIDE SEQUENCE [LARGE SCALE GENOMIC DNA]</scope>
    <source>
        <strain evidence="2">NJM9701</strain>
    </source>
</reference>
<sequence>MPAPAAHVVVPATAPAVDVSLEMERLVRRNAALEDEVRRSREELVRFGSDAERSEERLTNKLLARLDRLRLEKEKLALAVEREEEFLTNTLQRKLRQLQQDKVDLENKLENEQEFIVNRLQRQLEVAANATADKVQLENELEQEQEYLVNRLQKQVLGVKIEKKKAEQRMLDEMVALVSSFEAYVDDPQMMKHALASAKEALHARVKAHLASAVAQDTSDATALNSEVLLESVSSPMRHHLNRRGTL</sequence>
<protein>
    <submittedName>
        <fullName evidence="2">Uncharacterized protein</fullName>
    </submittedName>
</protein>
<dbReference type="PANTHER" id="PTHR15276">
    <property type="entry name" value="H4 D10S170 PROTEIN-RELATED"/>
    <property type="match status" value="1"/>
</dbReference>
<dbReference type="AlphaFoldDB" id="A0A024U8L3"/>
<evidence type="ECO:0000256" key="1">
    <source>
        <dbReference type="SAM" id="Coils"/>
    </source>
</evidence>
<evidence type="ECO:0000313" key="2">
    <source>
        <dbReference type="EMBL" id="ETW02619.1"/>
    </source>
</evidence>
<organism evidence="2">
    <name type="scientific">Aphanomyces invadans</name>
    <dbReference type="NCBI Taxonomy" id="157072"/>
    <lineage>
        <taxon>Eukaryota</taxon>
        <taxon>Sar</taxon>
        <taxon>Stramenopiles</taxon>
        <taxon>Oomycota</taxon>
        <taxon>Saprolegniomycetes</taxon>
        <taxon>Saprolegniales</taxon>
        <taxon>Verrucalvaceae</taxon>
        <taxon>Aphanomyces</taxon>
    </lineage>
</organism>
<dbReference type="InterPro" id="IPR019152">
    <property type="entry name" value="DUF2046"/>
</dbReference>